<dbReference type="EMBL" id="LAJY01000279">
    <property type="protein sequence ID" value="KJV09449.1"/>
    <property type="molecule type" value="Genomic_DNA"/>
</dbReference>
<dbReference type="Proteomes" id="UP000033774">
    <property type="component" value="Unassembled WGS sequence"/>
</dbReference>
<organism evidence="1 2">
    <name type="scientific">Elstera litoralis</name>
    <dbReference type="NCBI Taxonomy" id="552518"/>
    <lineage>
        <taxon>Bacteria</taxon>
        <taxon>Pseudomonadati</taxon>
        <taxon>Pseudomonadota</taxon>
        <taxon>Alphaproteobacteria</taxon>
        <taxon>Rhodospirillales</taxon>
        <taxon>Rhodospirillaceae</taxon>
        <taxon>Elstera</taxon>
    </lineage>
</organism>
<protein>
    <submittedName>
        <fullName evidence="1">Uncharacterized protein</fullName>
    </submittedName>
</protein>
<dbReference type="AlphaFoldDB" id="A0A0F3IV14"/>
<name>A0A0F3IV14_9PROT</name>
<evidence type="ECO:0000313" key="1">
    <source>
        <dbReference type="EMBL" id="KJV09449.1"/>
    </source>
</evidence>
<comment type="caution">
    <text evidence="1">The sequence shown here is derived from an EMBL/GenBank/DDBJ whole genome shotgun (WGS) entry which is preliminary data.</text>
</comment>
<sequence>MPEQKAGFMALGEAQQLRLRVERRIAAEDHVGLKGRDCFHQQFGIAALLKRALDETIFLKRGAEAERFQMQAGRIVWAGGERAFRRLELAEG</sequence>
<proteinExistence type="predicted"/>
<evidence type="ECO:0000313" key="2">
    <source>
        <dbReference type="Proteomes" id="UP000033774"/>
    </source>
</evidence>
<gene>
    <name evidence="1" type="ORF">VZ95_11400</name>
</gene>
<keyword evidence="2" id="KW-1185">Reference proteome</keyword>
<accession>A0A0F3IV14</accession>
<reference evidence="1 2" key="1">
    <citation type="submission" date="2015-03" db="EMBL/GenBank/DDBJ databases">
        <title>Draft genome sequence of Elstera litoralis.</title>
        <authorList>
            <person name="Rahalkar M.C."/>
            <person name="Dhakephalkar P.K."/>
            <person name="Pore S.D."/>
            <person name="Arora P."/>
            <person name="Kapse N.G."/>
            <person name="Pandit P.S."/>
        </authorList>
    </citation>
    <scope>NUCLEOTIDE SEQUENCE [LARGE SCALE GENOMIC DNA]</scope>
    <source>
        <strain evidence="1 2">Dia-1</strain>
    </source>
</reference>